<protein>
    <submittedName>
        <fullName evidence="1">Uncharacterized protein</fullName>
    </submittedName>
</protein>
<keyword evidence="2" id="KW-1185">Reference proteome</keyword>
<accession>A0ACB9VUD8</accession>
<proteinExistence type="predicted"/>
<reference evidence="1" key="1">
    <citation type="submission" date="2022-05" db="EMBL/GenBank/DDBJ databases">
        <title>Chromosome-level genome of Chaenocephalus aceratus.</title>
        <authorList>
            <person name="Park H."/>
        </authorList>
    </citation>
    <scope>NUCLEOTIDE SEQUENCE</scope>
    <source>
        <strain evidence="1">KU_202001</strain>
    </source>
</reference>
<dbReference type="Proteomes" id="UP001057452">
    <property type="component" value="Chromosome 23"/>
</dbReference>
<feature type="non-terminal residue" evidence="1">
    <location>
        <position position="157"/>
    </location>
</feature>
<evidence type="ECO:0000313" key="1">
    <source>
        <dbReference type="EMBL" id="KAI4803291.1"/>
    </source>
</evidence>
<name>A0ACB9VUD8_CHAAC</name>
<sequence>VLVVLLRLHTNQTPRKRQHRDVSEALDLDCNPGGHLPSPARGTLQQAQSSQSQGRGTPPQPSQGDTSGSLHSGCGCVCNGCHAKLLVLATPCPSHHRGVDEEAHAAALPFFILPAPPSNDKRPEIRIVCARLTSAINIASVQSKQRLRTLLQSSQAE</sequence>
<comment type="caution">
    <text evidence="1">The sequence shown here is derived from an EMBL/GenBank/DDBJ whole genome shotgun (WGS) entry which is preliminary data.</text>
</comment>
<feature type="non-terminal residue" evidence="1">
    <location>
        <position position="1"/>
    </location>
</feature>
<evidence type="ECO:0000313" key="2">
    <source>
        <dbReference type="Proteomes" id="UP001057452"/>
    </source>
</evidence>
<organism evidence="1 2">
    <name type="scientific">Chaenocephalus aceratus</name>
    <name type="common">Blackfin icefish</name>
    <name type="synonym">Chaenichthys aceratus</name>
    <dbReference type="NCBI Taxonomy" id="36190"/>
    <lineage>
        <taxon>Eukaryota</taxon>
        <taxon>Metazoa</taxon>
        <taxon>Chordata</taxon>
        <taxon>Craniata</taxon>
        <taxon>Vertebrata</taxon>
        <taxon>Euteleostomi</taxon>
        <taxon>Actinopterygii</taxon>
        <taxon>Neopterygii</taxon>
        <taxon>Teleostei</taxon>
        <taxon>Neoteleostei</taxon>
        <taxon>Acanthomorphata</taxon>
        <taxon>Eupercaria</taxon>
        <taxon>Perciformes</taxon>
        <taxon>Notothenioidei</taxon>
        <taxon>Channichthyidae</taxon>
        <taxon>Chaenocephalus</taxon>
    </lineage>
</organism>
<dbReference type="EMBL" id="CM043807">
    <property type="protein sequence ID" value="KAI4803291.1"/>
    <property type="molecule type" value="Genomic_DNA"/>
</dbReference>
<gene>
    <name evidence="1" type="ORF">KUCAC02_006842</name>
</gene>